<keyword evidence="3" id="KW-0808">Transferase</keyword>
<proteinExistence type="predicted"/>
<dbReference type="Proteomes" id="UP000824145">
    <property type="component" value="Unassembled WGS sequence"/>
</dbReference>
<dbReference type="Pfam" id="PF13393">
    <property type="entry name" value="tRNA-synt_His"/>
    <property type="match status" value="1"/>
</dbReference>
<reference evidence="3" key="2">
    <citation type="journal article" date="2021" name="PeerJ">
        <title>Extensive microbial diversity within the chicken gut microbiome revealed by metagenomics and culture.</title>
        <authorList>
            <person name="Gilroy R."/>
            <person name="Ravi A."/>
            <person name="Getino M."/>
            <person name="Pursley I."/>
            <person name="Horton D.L."/>
            <person name="Alikhan N.F."/>
            <person name="Baker D."/>
            <person name="Gharbi K."/>
            <person name="Hall N."/>
            <person name="Watson M."/>
            <person name="Adriaenssens E.M."/>
            <person name="Foster-Nyarko E."/>
            <person name="Jarju S."/>
            <person name="Secka A."/>
            <person name="Antonio M."/>
            <person name="Oren A."/>
            <person name="Chaudhuri R.R."/>
            <person name="La Ragione R."/>
            <person name="Hildebrand F."/>
            <person name="Pallen M.J."/>
        </authorList>
    </citation>
    <scope>NUCLEOTIDE SEQUENCE</scope>
    <source>
        <strain evidence="3">9366</strain>
    </source>
</reference>
<accession>A0A9D1MM51</accession>
<dbReference type="GO" id="GO:0006427">
    <property type="term" value="P:histidyl-tRNA aminoacylation"/>
    <property type="evidence" value="ECO:0007669"/>
    <property type="project" value="TreeGrafter"/>
</dbReference>
<evidence type="ECO:0000259" key="2">
    <source>
        <dbReference type="Pfam" id="PF13393"/>
    </source>
</evidence>
<dbReference type="GO" id="GO:0140096">
    <property type="term" value="F:catalytic activity, acting on a protein"/>
    <property type="evidence" value="ECO:0007669"/>
    <property type="project" value="UniProtKB-ARBA"/>
</dbReference>
<dbReference type="PANTHER" id="PTHR43707">
    <property type="entry name" value="HISTIDYL-TRNA SYNTHETASE"/>
    <property type="match status" value="1"/>
</dbReference>
<gene>
    <name evidence="3" type="ORF">IAB07_04930</name>
</gene>
<dbReference type="GO" id="GO:0004821">
    <property type="term" value="F:histidine-tRNA ligase activity"/>
    <property type="evidence" value="ECO:0007669"/>
    <property type="project" value="TreeGrafter"/>
</dbReference>
<keyword evidence="1" id="KW-0028">Amino-acid biosynthesis</keyword>
<dbReference type="GO" id="GO:0000105">
    <property type="term" value="P:L-histidine biosynthetic process"/>
    <property type="evidence" value="ECO:0007669"/>
    <property type="project" value="UniProtKB-KW"/>
</dbReference>
<name>A0A9D1MM51_9FIRM</name>
<dbReference type="InterPro" id="IPR041715">
    <property type="entry name" value="HisRS-like_core"/>
</dbReference>
<dbReference type="EMBL" id="DVNJ01000028">
    <property type="protein sequence ID" value="HIU63088.1"/>
    <property type="molecule type" value="Genomic_DNA"/>
</dbReference>
<feature type="domain" description="Class II Histidinyl-tRNA synthetase (HisRS)-like catalytic core" evidence="2">
    <location>
        <begin position="24"/>
        <end position="308"/>
    </location>
</feature>
<comment type="caution">
    <text evidence="3">The sequence shown here is derived from an EMBL/GenBank/DDBJ whole genome shotgun (WGS) entry which is preliminary data.</text>
</comment>
<dbReference type="AlphaFoldDB" id="A0A9D1MM51"/>
<dbReference type="PANTHER" id="PTHR43707:SF6">
    <property type="entry name" value="ATP PHOSPHORIBOSYLTRANSFERASE REGULATORY SUBUNIT"/>
    <property type="match status" value="1"/>
</dbReference>
<dbReference type="GO" id="GO:0016757">
    <property type="term" value="F:glycosyltransferase activity"/>
    <property type="evidence" value="ECO:0007669"/>
    <property type="project" value="UniProtKB-KW"/>
</dbReference>
<keyword evidence="3" id="KW-0328">Glycosyltransferase</keyword>
<dbReference type="GO" id="GO:0005737">
    <property type="term" value="C:cytoplasm"/>
    <property type="evidence" value="ECO:0007669"/>
    <property type="project" value="InterPro"/>
</dbReference>
<protein>
    <submittedName>
        <fullName evidence="3">ATP phosphoribosyltransferase regulatory subunit</fullName>
    </submittedName>
</protein>
<keyword evidence="1" id="KW-0368">Histidine biosynthesis</keyword>
<evidence type="ECO:0000313" key="4">
    <source>
        <dbReference type="Proteomes" id="UP000824145"/>
    </source>
</evidence>
<dbReference type="Gene3D" id="3.30.930.10">
    <property type="entry name" value="Bira Bifunctional Protein, Domain 2"/>
    <property type="match status" value="1"/>
</dbReference>
<dbReference type="InterPro" id="IPR004516">
    <property type="entry name" value="HisRS/HisZ"/>
</dbReference>
<evidence type="ECO:0000313" key="3">
    <source>
        <dbReference type="EMBL" id="HIU63088.1"/>
    </source>
</evidence>
<dbReference type="SUPFAM" id="SSF55681">
    <property type="entry name" value="Class II aaRS and biotin synthetases"/>
    <property type="match status" value="1"/>
</dbReference>
<sequence length="374" mass="41168">MPGSLKGIERFFEGGGDGQALPVKLSALFSSYGYKKYRMSRFEEYSLYAQNFDFLAGSNVITFGGADGKLLALRPDVTLSIAKNTKASLERGEKLYYHESVYRQAHGNLGYEEIDQMGVEHIGRVDLLTIAEQVELILRSLRLLSDDYALDISHSGLVHGMVSELKLDQRAKAEVYDCIKKKSVHAFAELMKKEGVSDVSAAKVRRLIELSGPIDEALAELGTLISGEEAAEAYVQLTALSHEVGRMGEGGRLRLDFSVFNHLDYYNGVIFNGFIKEYPKAVIVGGQYDKLLQKLGKNAQALGFAVNLGAATSGHKRALDAAIVYDESDGVFEVLDAAQKLREKGKSVYVGTTPPQESALKTYVFREGELEEKK</sequence>
<dbReference type="InterPro" id="IPR045864">
    <property type="entry name" value="aa-tRNA-synth_II/BPL/LPL"/>
</dbReference>
<reference evidence="3" key="1">
    <citation type="submission" date="2020-10" db="EMBL/GenBank/DDBJ databases">
        <authorList>
            <person name="Gilroy R."/>
        </authorList>
    </citation>
    <scope>NUCLEOTIDE SEQUENCE</scope>
    <source>
        <strain evidence="3">9366</strain>
    </source>
</reference>
<organism evidence="3 4">
    <name type="scientific">Candidatus Caccalectryoclostridium excrementigallinarum</name>
    <dbReference type="NCBI Taxonomy" id="2840710"/>
    <lineage>
        <taxon>Bacteria</taxon>
        <taxon>Bacillati</taxon>
        <taxon>Bacillota</taxon>
        <taxon>Clostridia</taxon>
        <taxon>Christensenellales</taxon>
        <taxon>Christensenellaceae</taxon>
        <taxon>Christensenellaceae incertae sedis</taxon>
        <taxon>Candidatus Caccalectryoclostridium</taxon>
    </lineage>
</organism>
<evidence type="ECO:0000256" key="1">
    <source>
        <dbReference type="ARBA" id="ARBA00023102"/>
    </source>
</evidence>